<reference evidence="2 3" key="1">
    <citation type="submission" date="2023-07" db="EMBL/GenBank/DDBJ databases">
        <title>Sequencing the genomes of 1000 actinobacteria strains.</title>
        <authorList>
            <person name="Klenk H.-P."/>
        </authorList>
    </citation>
    <scope>NUCLEOTIDE SEQUENCE [LARGE SCALE GENOMIC DNA]</scope>
    <source>
        <strain evidence="2 3">DSM 22966</strain>
    </source>
</reference>
<protein>
    <submittedName>
        <fullName evidence="2">Uncharacterized protein</fullName>
    </submittedName>
</protein>
<dbReference type="EMBL" id="JAVDYJ010000001">
    <property type="protein sequence ID" value="MDR7348278.1"/>
    <property type="molecule type" value="Genomic_DNA"/>
</dbReference>
<keyword evidence="1" id="KW-1133">Transmembrane helix</keyword>
<proteinExistence type="predicted"/>
<keyword evidence="3" id="KW-1185">Reference proteome</keyword>
<gene>
    <name evidence="2" type="ORF">J2S62_002535</name>
</gene>
<sequence length="143" mass="15580">MAGRHAKTSPRRDGLVTVISLTVMALAGTWLLSDGLRDAQDVTWVRCDVTGAKPQRGDNHSSVPWYLAVYTEDCGTIVYQIGTNEENVDGLAATFEPGPYEFKLGAVSQRRAEGKSLLDHAAVAKDIRRLPAEDNALEEGPQR</sequence>
<organism evidence="2 3">
    <name type="scientific">Enteractinococcus fodinae</name>
    <dbReference type="NCBI Taxonomy" id="684663"/>
    <lineage>
        <taxon>Bacteria</taxon>
        <taxon>Bacillati</taxon>
        <taxon>Actinomycetota</taxon>
        <taxon>Actinomycetes</taxon>
        <taxon>Micrococcales</taxon>
        <taxon>Micrococcaceae</taxon>
    </lineage>
</organism>
<evidence type="ECO:0000313" key="2">
    <source>
        <dbReference type="EMBL" id="MDR7348278.1"/>
    </source>
</evidence>
<evidence type="ECO:0000256" key="1">
    <source>
        <dbReference type="SAM" id="Phobius"/>
    </source>
</evidence>
<dbReference type="RefSeq" id="WP_310175314.1">
    <property type="nucleotide sequence ID" value="NZ_BAABHE010000002.1"/>
</dbReference>
<comment type="caution">
    <text evidence="2">The sequence shown here is derived from an EMBL/GenBank/DDBJ whole genome shotgun (WGS) entry which is preliminary data.</text>
</comment>
<keyword evidence="1" id="KW-0812">Transmembrane</keyword>
<name>A0ABU2B3U0_9MICC</name>
<evidence type="ECO:0000313" key="3">
    <source>
        <dbReference type="Proteomes" id="UP001183794"/>
    </source>
</evidence>
<feature type="transmembrane region" description="Helical" evidence="1">
    <location>
        <begin position="12"/>
        <end position="32"/>
    </location>
</feature>
<keyword evidence="1" id="KW-0472">Membrane</keyword>
<accession>A0ABU2B3U0</accession>
<dbReference type="Proteomes" id="UP001183794">
    <property type="component" value="Unassembled WGS sequence"/>
</dbReference>